<keyword evidence="3" id="KW-1185">Reference proteome</keyword>
<dbReference type="RefSeq" id="WP_067092460.1">
    <property type="nucleotide sequence ID" value="NZ_LWMV01000203.1"/>
</dbReference>
<dbReference type="SUPFAM" id="SSF88723">
    <property type="entry name" value="PIN domain-like"/>
    <property type="match status" value="1"/>
</dbReference>
<name>A0A165ZI02_9EURY</name>
<dbReference type="GO" id="GO:0004521">
    <property type="term" value="F:RNA endonuclease activity"/>
    <property type="evidence" value="ECO:0007669"/>
    <property type="project" value="InterPro"/>
</dbReference>
<dbReference type="GO" id="GO:0016075">
    <property type="term" value="P:rRNA catabolic process"/>
    <property type="evidence" value="ECO:0007669"/>
    <property type="project" value="TreeGrafter"/>
</dbReference>
<keyword evidence="2" id="KW-0255">Endonuclease</keyword>
<keyword evidence="2" id="KW-0540">Nuclease</keyword>
<comment type="caution">
    <text evidence="2">The sequence shown here is derived from an EMBL/GenBank/DDBJ whole genome shotgun (WGS) entry which is preliminary data.</text>
</comment>
<reference evidence="2 3" key="1">
    <citation type="submission" date="2016-04" db="EMBL/GenBank/DDBJ databases">
        <title>Genome sequence of Methanobrevibacter curvatus DSM 11111.</title>
        <authorList>
            <person name="Poehlein A."/>
            <person name="Seedorf H."/>
            <person name="Daniel R."/>
        </authorList>
    </citation>
    <scope>NUCLEOTIDE SEQUENCE [LARGE SCALE GENOMIC DNA]</scope>
    <source>
        <strain evidence="2 3">DSM 11111</strain>
    </source>
</reference>
<dbReference type="PATRIC" id="fig|49547.3.peg.1783"/>
<proteinExistence type="predicted"/>
<protein>
    <submittedName>
        <fullName evidence="2">tRNA(FMet)-specific endonuclease VapC</fullName>
    </submittedName>
</protein>
<evidence type="ECO:0000313" key="2">
    <source>
        <dbReference type="EMBL" id="KZX10761.1"/>
    </source>
</evidence>
<dbReference type="AlphaFoldDB" id="A0A165ZI02"/>
<dbReference type="InterPro" id="IPR002716">
    <property type="entry name" value="PIN_dom"/>
</dbReference>
<dbReference type="PANTHER" id="PTHR42188:SF1">
    <property type="entry name" value="23S RRNA-SPECIFIC ENDONUCLEASE VAPC20"/>
    <property type="match status" value="1"/>
</dbReference>
<gene>
    <name evidence="2" type="primary">vapC_9</name>
    <name evidence="2" type="ORF">MBCUR_16760</name>
</gene>
<evidence type="ECO:0000259" key="1">
    <source>
        <dbReference type="Pfam" id="PF01850"/>
    </source>
</evidence>
<keyword evidence="2" id="KW-0378">Hydrolase</keyword>
<dbReference type="STRING" id="49547.MBCUR_16760"/>
<dbReference type="Proteomes" id="UP000077245">
    <property type="component" value="Unassembled WGS sequence"/>
</dbReference>
<dbReference type="Pfam" id="PF01850">
    <property type="entry name" value="PIN"/>
    <property type="match status" value="1"/>
</dbReference>
<evidence type="ECO:0000313" key="3">
    <source>
        <dbReference type="Proteomes" id="UP000077245"/>
    </source>
</evidence>
<dbReference type="PANTHER" id="PTHR42188">
    <property type="entry name" value="23S RRNA-SPECIFIC ENDONUCLEASE VAPC20"/>
    <property type="match status" value="1"/>
</dbReference>
<dbReference type="OrthoDB" id="70171at2157"/>
<dbReference type="EMBL" id="LWMV01000203">
    <property type="protein sequence ID" value="KZX10761.1"/>
    <property type="molecule type" value="Genomic_DNA"/>
</dbReference>
<dbReference type="Gene3D" id="3.40.50.1010">
    <property type="entry name" value="5'-nuclease"/>
    <property type="match status" value="1"/>
</dbReference>
<dbReference type="InterPro" id="IPR029060">
    <property type="entry name" value="PIN-like_dom_sf"/>
</dbReference>
<sequence>MIFLDANFLVSFYIEDENNHKRALKIMESSKNKKKIISKLIIGETINILFTKLNVDKNIIKEIYNSLNNNYTLVDDSYIFDSTIDKIMKSKKRFPFFDYVYITLMEDLKIKEIATFDKHFNNLDNIKRIC</sequence>
<accession>A0A165ZI02</accession>
<dbReference type="InterPro" id="IPR039018">
    <property type="entry name" value="VapC20-like"/>
</dbReference>
<feature type="domain" description="PIN" evidence="1">
    <location>
        <begin position="2"/>
        <end position="124"/>
    </location>
</feature>
<organism evidence="2 3">
    <name type="scientific">Methanobrevibacter curvatus</name>
    <dbReference type="NCBI Taxonomy" id="49547"/>
    <lineage>
        <taxon>Archaea</taxon>
        <taxon>Methanobacteriati</taxon>
        <taxon>Methanobacteriota</taxon>
        <taxon>Methanomada group</taxon>
        <taxon>Methanobacteria</taxon>
        <taxon>Methanobacteriales</taxon>
        <taxon>Methanobacteriaceae</taxon>
        <taxon>Methanobrevibacter</taxon>
    </lineage>
</organism>